<dbReference type="Pfam" id="PF04438">
    <property type="entry name" value="zf-HIT"/>
    <property type="match status" value="1"/>
</dbReference>
<dbReference type="AlphaFoldDB" id="A0A8B6F125"/>
<dbReference type="SUPFAM" id="SSF144232">
    <property type="entry name" value="HIT/MYND zinc finger-like"/>
    <property type="match status" value="1"/>
</dbReference>
<evidence type="ECO:0000256" key="1">
    <source>
        <dbReference type="PROSITE-ProRule" id="PRU00453"/>
    </source>
</evidence>
<proteinExistence type="predicted"/>
<evidence type="ECO:0000259" key="2">
    <source>
        <dbReference type="PROSITE" id="PS51083"/>
    </source>
</evidence>
<sequence length="416" mass="48054">MENREENVCKLCLKTKVKYTCPRCNIQYCSLECYKSEKHLQCSENFYKECFMEGLKDFGSSKEDKQNVLEMLQRVKDEDPGFDSDDDDEDLEARLQGLDLETDSKTVWNKLTDKEKKEFERLMAGGELSTLVEVWTPWWNDKVLISEMNEKKEKTRIPAIQNDITDISTLLSKGKPSADLKNNVINVLYAYCFVCRLYNGDHISFPIEVTKEVLSISKVLSGTAVCGSPPEAIQMCFQCLQHRDKENLTSRQFNISLIEDVIRIIQGPSQYDPLQFVMAALSELVLLFHKPCKCNRGPSQYDPLQFVMAALSELVLLFHKTILELTTDIKKSKEEKTRLENKNLKKKVFISLKKVEFLLSWTQRFGMALQSAVTELQLEFCAMSSDLAEVNETKQKVEHFQKEKQLKDSRKLVQEI</sequence>
<gene>
    <name evidence="3" type="ORF">MGAL_10B032617</name>
</gene>
<comment type="caution">
    <text evidence="3">The sequence shown here is derived from an EMBL/GenBank/DDBJ whole genome shotgun (WGS) entry which is preliminary data.</text>
</comment>
<dbReference type="PANTHER" id="PTHR15555">
    <property type="entry name" value="ZINC FINGER HIT DOMAIN CONTAINING PROTEIN 2 PROTEIN FON -RELATED"/>
    <property type="match status" value="1"/>
</dbReference>
<dbReference type="PANTHER" id="PTHR15555:SF0">
    <property type="entry name" value="ZINC FINGER HIT DOMAIN-CONTAINING PROTEIN 2"/>
    <property type="match status" value="1"/>
</dbReference>
<dbReference type="Proteomes" id="UP000596742">
    <property type="component" value="Unassembled WGS sequence"/>
</dbReference>
<dbReference type="PROSITE" id="PS51083">
    <property type="entry name" value="ZF_HIT"/>
    <property type="match status" value="1"/>
</dbReference>
<evidence type="ECO:0000313" key="3">
    <source>
        <dbReference type="EMBL" id="VDI43010.1"/>
    </source>
</evidence>
<dbReference type="OrthoDB" id="10005492at2759"/>
<dbReference type="InterPro" id="IPR039646">
    <property type="entry name" value="ZNHIT2"/>
</dbReference>
<evidence type="ECO:0000313" key="4">
    <source>
        <dbReference type="Proteomes" id="UP000596742"/>
    </source>
</evidence>
<dbReference type="Gene3D" id="3.30.60.190">
    <property type="match status" value="1"/>
</dbReference>
<protein>
    <recommendedName>
        <fullName evidence="2">HIT-type domain-containing protein</fullName>
    </recommendedName>
</protein>
<keyword evidence="4" id="KW-1185">Reference proteome</keyword>
<dbReference type="GO" id="GO:0008270">
    <property type="term" value="F:zinc ion binding"/>
    <property type="evidence" value="ECO:0007669"/>
    <property type="project" value="UniProtKB-UniRule"/>
</dbReference>
<organism evidence="3 4">
    <name type="scientific">Mytilus galloprovincialis</name>
    <name type="common">Mediterranean mussel</name>
    <dbReference type="NCBI Taxonomy" id="29158"/>
    <lineage>
        <taxon>Eukaryota</taxon>
        <taxon>Metazoa</taxon>
        <taxon>Spiralia</taxon>
        <taxon>Lophotrochozoa</taxon>
        <taxon>Mollusca</taxon>
        <taxon>Bivalvia</taxon>
        <taxon>Autobranchia</taxon>
        <taxon>Pteriomorphia</taxon>
        <taxon>Mytilida</taxon>
        <taxon>Mytiloidea</taxon>
        <taxon>Mytilidae</taxon>
        <taxon>Mytilinae</taxon>
        <taxon>Mytilus</taxon>
    </lineage>
</organism>
<dbReference type="InterPro" id="IPR007529">
    <property type="entry name" value="Znf_HIT"/>
</dbReference>
<dbReference type="EMBL" id="UYJE01006106">
    <property type="protein sequence ID" value="VDI43010.1"/>
    <property type="molecule type" value="Genomic_DNA"/>
</dbReference>
<keyword evidence="1" id="KW-0479">Metal-binding</keyword>
<name>A0A8B6F125_MYTGA</name>
<feature type="domain" description="HIT-type" evidence="2">
    <location>
        <begin position="9"/>
        <end position="42"/>
    </location>
</feature>
<dbReference type="CDD" id="cd23024">
    <property type="entry name" value="zf-HIT_ZNHIT2-3"/>
    <property type="match status" value="1"/>
</dbReference>
<reference evidence="3" key="1">
    <citation type="submission" date="2018-11" db="EMBL/GenBank/DDBJ databases">
        <authorList>
            <person name="Alioto T."/>
            <person name="Alioto T."/>
        </authorList>
    </citation>
    <scope>NUCLEOTIDE SEQUENCE</scope>
</reference>
<keyword evidence="1" id="KW-0863">Zinc-finger</keyword>
<keyword evidence="1" id="KW-0862">Zinc</keyword>
<accession>A0A8B6F125</accession>